<gene>
    <name evidence="1" type="ORF">DWB77_02074</name>
</gene>
<dbReference type="EMBL" id="CP032698">
    <property type="protein sequence ID" value="AYG79955.1"/>
    <property type="molecule type" value="Genomic_DNA"/>
</dbReference>
<evidence type="ECO:0000313" key="1">
    <source>
        <dbReference type="EMBL" id="AYG79955.1"/>
    </source>
</evidence>
<accession>A0A387H805</accession>
<protein>
    <submittedName>
        <fullName evidence="1">Uncharacterized protein</fullName>
    </submittedName>
</protein>
<dbReference type="AlphaFoldDB" id="A0A387H805"/>
<reference evidence="1 2" key="1">
    <citation type="submission" date="2018-10" db="EMBL/GenBank/DDBJ databases">
        <title>Relationship between Morphology and Antimicrobial Activity in Streptomyces.</title>
        <authorList>
            <person name="Kang H.J."/>
            <person name="Kim S.B."/>
        </authorList>
    </citation>
    <scope>NUCLEOTIDE SEQUENCE [LARGE SCALE GENOMIC DNA]</scope>
    <source>
        <strain evidence="1 2">BH38</strain>
    </source>
</reference>
<organism evidence="1 2">
    <name type="scientific">Streptomyces hundungensis</name>
    <dbReference type="NCBI Taxonomy" id="1077946"/>
    <lineage>
        <taxon>Bacteria</taxon>
        <taxon>Bacillati</taxon>
        <taxon>Actinomycetota</taxon>
        <taxon>Actinomycetes</taxon>
        <taxon>Kitasatosporales</taxon>
        <taxon>Streptomycetaceae</taxon>
        <taxon>Streptomyces</taxon>
    </lineage>
</organism>
<sequence>MTIRISRDNGQTFGGQVVYRVNEEKPREPEATHIWPPCQCHRCKQRRSA</sequence>
<keyword evidence="2" id="KW-1185">Reference proteome</keyword>
<dbReference type="KEGG" id="shun:DWB77_02074"/>
<name>A0A387H805_9ACTN</name>
<evidence type="ECO:0000313" key="2">
    <source>
        <dbReference type="Proteomes" id="UP000271554"/>
    </source>
</evidence>
<dbReference type="Proteomes" id="UP000271554">
    <property type="component" value="Chromosome"/>
</dbReference>
<proteinExistence type="predicted"/>